<comment type="catalytic activity">
    <reaction evidence="1 9">
        <text>N-(5-phospho-beta-D-ribosyl)anthranilate = 1-(2-carboxyphenylamino)-1-deoxy-D-ribulose 5-phosphate</text>
        <dbReference type="Rhea" id="RHEA:21540"/>
        <dbReference type="ChEBI" id="CHEBI:18277"/>
        <dbReference type="ChEBI" id="CHEBI:58613"/>
        <dbReference type="EC" id="5.3.1.24"/>
    </reaction>
</comment>
<evidence type="ECO:0000256" key="2">
    <source>
        <dbReference type="ARBA" id="ARBA00004664"/>
    </source>
</evidence>
<evidence type="ECO:0000256" key="10">
    <source>
        <dbReference type="SAM" id="MobiDB-lite"/>
    </source>
</evidence>
<evidence type="ECO:0000256" key="6">
    <source>
        <dbReference type="ARBA" id="ARBA00022822"/>
    </source>
</evidence>
<reference evidence="13" key="1">
    <citation type="journal article" date="2019" name="Int. J. Syst. Evol. Microbiol.">
        <title>The Global Catalogue of Microorganisms (GCM) 10K type strain sequencing project: providing services to taxonomists for standard genome sequencing and annotation.</title>
        <authorList>
            <consortium name="The Broad Institute Genomics Platform"/>
            <consortium name="The Broad Institute Genome Sequencing Center for Infectious Disease"/>
            <person name="Wu L."/>
            <person name="Ma J."/>
        </authorList>
    </citation>
    <scope>NUCLEOTIDE SEQUENCE [LARGE SCALE GENOMIC DNA]</scope>
    <source>
        <strain evidence="13">JCM 17695</strain>
    </source>
</reference>
<keyword evidence="6 9" id="KW-0822">Tryptophan biosynthesis</keyword>
<feature type="domain" description="N-(5'phosphoribosyl) anthranilate isomerase (PRAI)" evidence="11">
    <location>
        <begin position="112"/>
        <end position="189"/>
    </location>
</feature>
<evidence type="ECO:0000313" key="12">
    <source>
        <dbReference type="EMBL" id="MFC7617089.1"/>
    </source>
</evidence>
<evidence type="ECO:0000256" key="4">
    <source>
        <dbReference type="ARBA" id="ARBA00022272"/>
    </source>
</evidence>
<dbReference type="InterPro" id="IPR044643">
    <property type="entry name" value="TrpF_fam"/>
</dbReference>
<gene>
    <name evidence="9" type="primary">trpF</name>
    <name evidence="12" type="ORF">ACFQV2_30345</name>
</gene>
<evidence type="ECO:0000256" key="9">
    <source>
        <dbReference type="HAMAP-Rule" id="MF_00135"/>
    </source>
</evidence>
<evidence type="ECO:0000313" key="13">
    <source>
        <dbReference type="Proteomes" id="UP001596512"/>
    </source>
</evidence>
<organism evidence="12 13">
    <name type="scientific">Actinokineospora soli</name>
    <dbReference type="NCBI Taxonomy" id="1048753"/>
    <lineage>
        <taxon>Bacteria</taxon>
        <taxon>Bacillati</taxon>
        <taxon>Actinomycetota</taxon>
        <taxon>Actinomycetes</taxon>
        <taxon>Pseudonocardiales</taxon>
        <taxon>Pseudonocardiaceae</taxon>
        <taxon>Actinokineospora</taxon>
    </lineage>
</organism>
<evidence type="ECO:0000256" key="8">
    <source>
        <dbReference type="ARBA" id="ARBA00023235"/>
    </source>
</evidence>
<dbReference type="HAMAP" id="MF_00135">
    <property type="entry name" value="PRAI"/>
    <property type="match status" value="1"/>
</dbReference>
<keyword evidence="8 9" id="KW-0413">Isomerase</keyword>
<dbReference type="EC" id="5.3.1.24" evidence="3 9"/>
<feature type="compositionally biased region" description="Basic residues" evidence="10">
    <location>
        <begin position="65"/>
        <end position="80"/>
    </location>
</feature>
<dbReference type="GO" id="GO:0016853">
    <property type="term" value="F:isomerase activity"/>
    <property type="evidence" value="ECO:0007669"/>
    <property type="project" value="UniProtKB-KW"/>
</dbReference>
<comment type="pathway">
    <text evidence="2 9">Amino-acid biosynthesis; L-tryptophan biosynthesis; L-tryptophan from chorismate: step 3/5.</text>
</comment>
<comment type="similarity">
    <text evidence="9">Belongs to the TrpF family.</text>
</comment>
<evidence type="ECO:0000256" key="7">
    <source>
        <dbReference type="ARBA" id="ARBA00023141"/>
    </source>
</evidence>
<dbReference type="EMBL" id="JBHTEY010000004">
    <property type="protein sequence ID" value="MFC7617089.1"/>
    <property type="molecule type" value="Genomic_DNA"/>
</dbReference>
<feature type="region of interest" description="Disordered" evidence="10">
    <location>
        <begin position="33"/>
        <end position="85"/>
    </location>
</feature>
<evidence type="ECO:0000256" key="3">
    <source>
        <dbReference type="ARBA" id="ARBA00012572"/>
    </source>
</evidence>
<evidence type="ECO:0000256" key="5">
    <source>
        <dbReference type="ARBA" id="ARBA00022605"/>
    </source>
</evidence>
<dbReference type="InterPro" id="IPR013785">
    <property type="entry name" value="Aldolase_TIM"/>
</dbReference>
<dbReference type="InterPro" id="IPR011060">
    <property type="entry name" value="RibuloseP-bd_barrel"/>
</dbReference>
<keyword evidence="13" id="KW-1185">Reference proteome</keyword>
<protein>
    <recommendedName>
        <fullName evidence="4 9">N-(5'-phosphoribosyl)anthranilate isomerase</fullName>
        <shortName evidence="9">PRAI</shortName>
        <ecNumber evidence="3 9">5.3.1.24</ecNumber>
    </recommendedName>
</protein>
<dbReference type="InterPro" id="IPR001240">
    <property type="entry name" value="PRAI_dom"/>
</dbReference>
<comment type="caution">
    <text evidence="12">The sequence shown here is derived from an EMBL/GenBank/DDBJ whole genome shotgun (WGS) entry which is preliminary data.</text>
</comment>
<evidence type="ECO:0000256" key="1">
    <source>
        <dbReference type="ARBA" id="ARBA00001164"/>
    </source>
</evidence>
<accession>A0ABW2TUR5</accession>
<keyword evidence="5 9" id="KW-0028">Amino-acid biosynthesis</keyword>
<dbReference type="SUPFAM" id="SSF51366">
    <property type="entry name" value="Ribulose-phoshate binding barrel"/>
    <property type="match status" value="2"/>
</dbReference>
<evidence type="ECO:0000259" key="11">
    <source>
        <dbReference type="Pfam" id="PF00697"/>
    </source>
</evidence>
<dbReference type="PANTHER" id="PTHR42894:SF1">
    <property type="entry name" value="N-(5'-PHOSPHORIBOSYL)ANTHRANILATE ISOMERASE"/>
    <property type="match status" value="1"/>
</dbReference>
<keyword evidence="7 9" id="KW-0057">Aromatic amino acid biosynthesis</keyword>
<name>A0ABW2TUR5_9PSEU</name>
<dbReference type="PANTHER" id="PTHR42894">
    <property type="entry name" value="N-(5'-PHOSPHORIBOSYL)ANTHRANILATE ISOMERASE"/>
    <property type="match status" value="1"/>
</dbReference>
<sequence length="193" mass="20687">MFVKVCGLKTAVDVAAAVSAGADAIGFVFARSPRRSTPGWPAPSPRKSPRGADRRRLQGRPGLPGRRHRPRGGRRRRPTPRRLPPEAFTHFEGVRLIRATTLTPETDTRVGAYGEDILLLDSAIAGSGERWDLTDLPLPTGDWLLAGGLTPANVTTAITEANPWGVDVSSGVEVRRGVKDPALIRDFIAAAKG</sequence>
<dbReference type="Pfam" id="PF00697">
    <property type="entry name" value="PRAI"/>
    <property type="match status" value="1"/>
</dbReference>
<dbReference type="Gene3D" id="3.20.20.70">
    <property type="entry name" value="Aldolase class I"/>
    <property type="match status" value="2"/>
</dbReference>
<proteinExistence type="inferred from homology"/>
<dbReference type="Proteomes" id="UP001596512">
    <property type="component" value="Unassembled WGS sequence"/>
</dbReference>